<protein>
    <submittedName>
        <fullName evidence="1">Uncharacterized protein</fullName>
    </submittedName>
</protein>
<dbReference type="RefSeq" id="WP_072150504.1">
    <property type="nucleotide sequence ID" value="NZ_CZVU01000049.1"/>
</dbReference>
<gene>
    <name evidence="1" type="ORF">JGI24_01124</name>
</gene>
<sequence length="378" mass="44384">MFEREVENIKQKILSRASGKEKISFTEIMTWDIPQSVKDYFNIYAERILSEEVLNSLYSKRFDQDNPDFISARKKLVGTLKNALLLTYSEFENAADKASRFALNFVLRPEWTLVKIIFKNEDMKTTEQIIDSLSNLNEYTYYKRLITKILEKHTSNEIKIDLFKRMLRKIDEEVLKNVSIKDLLSIVEPVFNFFKFANDLNSVPAEALIIYYNDKGIENIVKEIELERDLHGRTKFTMSDLEIILKRVLKPSTVEQEFTTLTETSTTEGKTELVEAKLEEKGEIEPVELESAPKLEAKLPDLNTLIDEKSKEKFIKKIFKRNEEKFFEAIDKLNSINSWKEASAFIDSIFIEHEIDPYSDEAIEFTDFVYRRYFPGMR</sequence>
<organism evidence="1 2">
    <name type="scientific">Kryptobacter tengchongensis</name>
    <dbReference type="NCBI Taxonomy" id="1643429"/>
    <lineage>
        <taxon>Bacteria</taxon>
        <taxon>Pseudomonadati</taxon>
        <taxon>Candidatus Kryptoniota</taxon>
        <taxon>Candidatus Kryptobacter</taxon>
    </lineage>
</organism>
<dbReference type="Proteomes" id="UP000243065">
    <property type="component" value="Unassembled WGS sequence"/>
</dbReference>
<keyword evidence="2" id="KW-1185">Reference proteome</keyword>
<evidence type="ECO:0000313" key="1">
    <source>
        <dbReference type="EMBL" id="CUT02428.1"/>
    </source>
</evidence>
<evidence type="ECO:0000313" key="2">
    <source>
        <dbReference type="Proteomes" id="UP000243065"/>
    </source>
</evidence>
<reference evidence="1 2" key="1">
    <citation type="submission" date="2015-11" db="EMBL/GenBank/DDBJ databases">
        <authorList>
            <person name="Varghese N."/>
        </authorList>
    </citation>
    <scope>NUCLEOTIDE SEQUENCE [LARGE SCALE GENOMIC DNA]</scope>
    <source>
        <strain evidence="1 2">JGI-24</strain>
    </source>
</reference>
<dbReference type="EMBL" id="CZVU01000049">
    <property type="protein sequence ID" value="CUT02428.1"/>
    <property type="molecule type" value="Genomic_DNA"/>
</dbReference>
<accession>A0A656D7H9</accession>
<dbReference type="AlphaFoldDB" id="A0A656D7H9"/>
<name>A0A656D7H9_KRYT1</name>
<proteinExistence type="predicted"/>
<dbReference type="OrthoDB" id="9777224at2"/>